<evidence type="ECO:0000313" key="7">
    <source>
        <dbReference type="EMBL" id="EHH12911.1"/>
    </source>
</evidence>
<protein>
    <submittedName>
        <fullName evidence="7">Putative ferredoxin reductase protein</fullName>
    </submittedName>
</protein>
<sequence>MEQPVTDRGMVIIGAGHAGVSAALALRASGWRHTITLFEEQDVLPYERPPLSKSILRGERTIEDHRIFTPDKMEEQEITFRRNARVAAIDRNERHIILSDGQTLTYERLLLAPGAEARPLSIPGSDLPGVLSLRDAADAAQLRERIRIAPGSRLAIVGGGLIGLEVAASARALGCAVTVIEVGHRIMMRTLHEELAHRVQSCHEQAGVEFCFSKRIVSFVGNDEIRGVELDDGTIISSTTVLVCVGAAPRVELAKSAGLAIDNGIAVDRHLRTSDPFIYAAGDACAFELKDGRRTRLECWKTANDQGATAGRNMLGMSEAYFPEPWLWSDQYDKSVQVAGYPDRSHHDVDRFCQDDSHLIFHLGKHGEVVGFSGFGSSRQVGHGAKVAQLLMRDSVRPSPTDLGDASVDLRSLLSSAAA</sequence>
<reference evidence="7 8" key="1">
    <citation type="journal article" date="2012" name="J. Bacteriol.">
        <title>Draft Genome Sequence of Plant Growth-Promoting Rhizobium Mesorhizobium amorphae, Isolated from Zinc-Lead Mine Tailings.</title>
        <authorList>
            <person name="Hao X."/>
            <person name="Lin Y."/>
            <person name="Johnstone L."/>
            <person name="Baltrus D.A."/>
            <person name="Miller S.J."/>
            <person name="Wei G."/>
            <person name="Rensing C."/>
        </authorList>
    </citation>
    <scope>NUCLEOTIDE SEQUENCE [LARGE SCALE GENOMIC DNA]</scope>
    <source>
        <strain evidence="7 8">CCNWGS0123</strain>
    </source>
</reference>
<dbReference type="Pfam" id="PF14759">
    <property type="entry name" value="Reductase_C"/>
    <property type="match status" value="1"/>
</dbReference>
<proteinExistence type="predicted"/>
<dbReference type="Proteomes" id="UP000002949">
    <property type="component" value="Unassembled WGS sequence"/>
</dbReference>
<dbReference type="AlphaFoldDB" id="G6Y5T5"/>
<comment type="cofactor">
    <cofactor evidence="1">
        <name>FAD</name>
        <dbReference type="ChEBI" id="CHEBI:57692"/>
    </cofactor>
</comment>
<dbReference type="RefSeq" id="WP_006200731.1">
    <property type="nucleotide sequence ID" value="NZ_AGSN01000064.1"/>
</dbReference>
<evidence type="ECO:0000313" key="8">
    <source>
        <dbReference type="Proteomes" id="UP000002949"/>
    </source>
</evidence>
<evidence type="ECO:0000256" key="2">
    <source>
        <dbReference type="ARBA" id="ARBA00022630"/>
    </source>
</evidence>
<dbReference type="KEGG" id="mamo:A6B35_29715"/>
<evidence type="ECO:0000259" key="6">
    <source>
        <dbReference type="Pfam" id="PF14759"/>
    </source>
</evidence>
<dbReference type="InterPro" id="IPR036188">
    <property type="entry name" value="FAD/NAD-bd_sf"/>
</dbReference>
<dbReference type="PATRIC" id="fig|1082933.3.peg.1224"/>
<dbReference type="Gene3D" id="3.30.390.30">
    <property type="match status" value="1"/>
</dbReference>
<keyword evidence="3" id="KW-0274">FAD</keyword>
<name>G6Y5T5_9HYPH</name>
<dbReference type="GO" id="GO:0005737">
    <property type="term" value="C:cytoplasm"/>
    <property type="evidence" value="ECO:0007669"/>
    <property type="project" value="TreeGrafter"/>
</dbReference>
<evidence type="ECO:0000256" key="3">
    <source>
        <dbReference type="ARBA" id="ARBA00022827"/>
    </source>
</evidence>
<dbReference type="Pfam" id="PF07992">
    <property type="entry name" value="Pyr_redox_2"/>
    <property type="match status" value="1"/>
</dbReference>
<dbReference type="InterPro" id="IPR016156">
    <property type="entry name" value="FAD/NAD-linked_Rdtase_dimer_sf"/>
</dbReference>
<dbReference type="Gene3D" id="3.50.50.60">
    <property type="entry name" value="FAD/NAD(P)-binding domain"/>
    <property type="match status" value="2"/>
</dbReference>
<dbReference type="PANTHER" id="PTHR43557">
    <property type="entry name" value="APOPTOSIS-INDUCING FACTOR 1"/>
    <property type="match status" value="1"/>
</dbReference>
<organism evidence="7 8">
    <name type="scientific">Mesorhizobium amorphae CCNWGS0123</name>
    <dbReference type="NCBI Taxonomy" id="1082933"/>
    <lineage>
        <taxon>Bacteria</taxon>
        <taxon>Pseudomonadati</taxon>
        <taxon>Pseudomonadota</taxon>
        <taxon>Alphaproteobacteria</taxon>
        <taxon>Hyphomicrobiales</taxon>
        <taxon>Phyllobacteriaceae</taxon>
        <taxon>Mesorhizobium</taxon>
    </lineage>
</organism>
<dbReference type="EMBL" id="AGSN01000064">
    <property type="protein sequence ID" value="EHH12911.1"/>
    <property type="molecule type" value="Genomic_DNA"/>
</dbReference>
<dbReference type="SUPFAM" id="SSF51905">
    <property type="entry name" value="FAD/NAD(P)-binding domain"/>
    <property type="match status" value="2"/>
</dbReference>
<gene>
    <name evidence="7" type="ORF">MEA186_06473</name>
</gene>
<accession>G6Y5T5</accession>
<keyword evidence="8" id="KW-1185">Reference proteome</keyword>
<dbReference type="PRINTS" id="PR00411">
    <property type="entry name" value="PNDRDTASEI"/>
</dbReference>
<evidence type="ECO:0000256" key="1">
    <source>
        <dbReference type="ARBA" id="ARBA00001974"/>
    </source>
</evidence>
<keyword evidence="2" id="KW-0285">Flavoprotein</keyword>
<dbReference type="OrthoDB" id="7809559at2"/>
<dbReference type="InterPro" id="IPR023753">
    <property type="entry name" value="FAD/NAD-binding_dom"/>
</dbReference>
<dbReference type="PANTHER" id="PTHR43557:SF2">
    <property type="entry name" value="RIESKE DOMAIN-CONTAINING PROTEIN-RELATED"/>
    <property type="match status" value="1"/>
</dbReference>
<evidence type="ECO:0000256" key="4">
    <source>
        <dbReference type="ARBA" id="ARBA00023002"/>
    </source>
</evidence>
<dbReference type="InterPro" id="IPR028202">
    <property type="entry name" value="Reductase_C"/>
</dbReference>
<dbReference type="eggNOG" id="COG0446">
    <property type="taxonomic scope" value="Bacteria"/>
</dbReference>
<keyword evidence="4" id="KW-0560">Oxidoreductase</keyword>
<evidence type="ECO:0000259" key="5">
    <source>
        <dbReference type="Pfam" id="PF07992"/>
    </source>
</evidence>
<dbReference type="GO" id="GO:0016651">
    <property type="term" value="F:oxidoreductase activity, acting on NAD(P)H"/>
    <property type="evidence" value="ECO:0007669"/>
    <property type="project" value="TreeGrafter"/>
</dbReference>
<dbReference type="SUPFAM" id="SSF55424">
    <property type="entry name" value="FAD/NAD-linked reductases, dimerisation (C-terminal) domain"/>
    <property type="match status" value="1"/>
</dbReference>
<feature type="domain" description="FAD/NAD(P)-binding" evidence="5">
    <location>
        <begin position="10"/>
        <end position="307"/>
    </location>
</feature>
<feature type="domain" description="Reductase C-terminal" evidence="6">
    <location>
        <begin position="326"/>
        <end position="414"/>
    </location>
</feature>
<dbReference type="InterPro" id="IPR050446">
    <property type="entry name" value="FAD-oxidoreductase/Apoptosis"/>
</dbReference>
<dbReference type="PRINTS" id="PR00368">
    <property type="entry name" value="FADPNR"/>
</dbReference>